<dbReference type="InterPro" id="IPR001841">
    <property type="entry name" value="Znf_RING"/>
</dbReference>
<keyword evidence="3" id="KW-0863">Zinc-finger</keyword>
<dbReference type="EMBL" id="JAGFBR010000002">
    <property type="protein sequence ID" value="KAH0469448.1"/>
    <property type="molecule type" value="Genomic_DNA"/>
</dbReference>
<feature type="region of interest" description="Disordered" evidence="4">
    <location>
        <begin position="1018"/>
        <end position="1039"/>
    </location>
</feature>
<dbReference type="GO" id="GO:0016567">
    <property type="term" value="P:protein ubiquitination"/>
    <property type="evidence" value="ECO:0007669"/>
    <property type="project" value="InterPro"/>
</dbReference>
<evidence type="ECO:0000259" key="5">
    <source>
        <dbReference type="PROSITE" id="PS50089"/>
    </source>
</evidence>
<feature type="domain" description="RING-type" evidence="5">
    <location>
        <begin position="174"/>
        <end position="205"/>
    </location>
</feature>
<keyword evidence="2" id="KW-0539">Nucleus</keyword>
<dbReference type="PANTHER" id="PTHR47358:SF2">
    <property type="entry name" value="E3 UBIQUITIN-PROTEIN LIGASE HOS1"/>
    <property type="match status" value="1"/>
</dbReference>
<feature type="region of interest" description="Disordered" evidence="4">
    <location>
        <begin position="800"/>
        <end position="824"/>
    </location>
</feature>
<organism evidence="6 7">
    <name type="scientific">Dendrobium chrysotoxum</name>
    <name type="common">Orchid</name>
    <dbReference type="NCBI Taxonomy" id="161865"/>
    <lineage>
        <taxon>Eukaryota</taxon>
        <taxon>Viridiplantae</taxon>
        <taxon>Streptophyta</taxon>
        <taxon>Embryophyta</taxon>
        <taxon>Tracheophyta</taxon>
        <taxon>Spermatophyta</taxon>
        <taxon>Magnoliopsida</taxon>
        <taxon>Liliopsida</taxon>
        <taxon>Asparagales</taxon>
        <taxon>Orchidaceae</taxon>
        <taxon>Epidendroideae</taxon>
        <taxon>Malaxideae</taxon>
        <taxon>Dendrobiinae</taxon>
        <taxon>Dendrobium</taxon>
    </lineage>
</organism>
<dbReference type="Pfam" id="PF13934">
    <property type="entry name" value="ELYS"/>
    <property type="match status" value="1"/>
</dbReference>
<dbReference type="GO" id="GO:0005634">
    <property type="term" value="C:nucleus"/>
    <property type="evidence" value="ECO:0007669"/>
    <property type="project" value="UniProtKB-SubCell"/>
</dbReference>
<evidence type="ECO:0000256" key="2">
    <source>
        <dbReference type="ARBA" id="ARBA00023242"/>
    </source>
</evidence>
<feature type="region of interest" description="Disordered" evidence="4">
    <location>
        <begin position="970"/>
        <end position="990"/>
    </location>
</feature>
<keyword evidence="3" id="KW-0862">Zinc</keyword>
<dbReference type="InterPro" id="IPR025151">
    <property type="entry name" value="ELYS_dom"/>
</dbReference>
<comment type="subcellular location">
    <subcellularLocation>
        <location evidence="1">Nucleus</location>
    </subcellularLocation>
</comment>
<dbReference type="AlphaFoldDB" id="A0AAV7HP82"/>
<proteinExistence type="predicted"/>
<accession>A0AAV7HP82</accession>
<name>A0AAV7HP82_DENCH</name>
<dbReference type="InterPro" id="IPR044718">
    <property type="entry name" value="HOS1"/>
</dbReference>
<evidence type="ECO:0000313" key="7">
    <source>
        <dbReference type="Proteomes" id="UP000775213"/>
    </source>
</evidence>
<comment type="caution">
    <text evidence="6">The sequence shown here is derived from an EMBL/GenBank/DDBJ whole genome shotgun (WGS) entry which is preliminary data.</text>
</comment>
<dbReference type="PANTHER" id="PTHR47358">
    <property type="entry name" value="E3 UBIQUITIN-PROTEIN LIGASE HOS1"/>
    <property type="match status" value="1"/>
</dbReference>
<evidence type="ECO:0000256" key="3">
    <source>
        <dbReference type="PROSITE-ProRule" id="PRU00175"/>
    </source>
</evidence>
<gene>
    <name evidence="6" type="ORF">IEQ34_001006</name>
</gene>
<evidence type="ECO:0000313" key="6">
    <source>
        <dbReference type="EMBL" id="KAH0469448.1"/>
    </source>
</evidence>
<dbReference type="Proteomes" id="UP000775213">
    <property type="component" value="Unassembled WGS sequence"/>
</dbReference>
<dbReference type="PROSITE" id="PS50089">
    <property type="entry name" value="ZF_RING_2"/>
    <property type="match status" value="1"/>
</dbReference>
<keyword evidence="7" id="KW-1185">Reference proteome</keyword>
<keyword evidence="3" id="KW-0479">Metal-binding</keyword>
<evidence type="ECO:0000256" key="1">
    <source>
        <dbReference type="ARBA" id="ARBA00004123"/>
    </source>
</evidence>
<protein>
    <recommendedName>
        <fullName evidence="5">RING-type domain-containing protein</fullName>
    </recommendedName>
</protein>
<feature type="compositionally biased region" description="Polar residues" evidence="4">
    <location>
        <begin position="800"/>
        <end position="815"/>
    </location>
</feature>
<dbReference type="GO" id="GO:0004842">
    <property type="term" value="F:ubiquitin-protein transferase activity"/>
    <property type="evidence" value="ECO:0007669"/>
    <property type="project" value="InterPro"/>
</dbReference>
<dbReference type="GO" id="GO:0008270">
    <property type="term" value="F:zinc ion binding"/>
    <property type="evidence" value="ECO:0007669"/>
    <property type="project" value="UniProtKB-KW"/>
</dbReference>
<evidence type="ECO:0000256" key="4">
    <source>
        <dbReference type="SAM" id="MobiDB-lite"/>
    </source>
</evidence>
<reference evidence="6 7" key="1">
    <citation type="journal article" date="2021" name="Hortic Res">
        <title>Chromosome-scale assembly of the Dendrobium chrysotoxum genome enhances the understanding of orchid evolution.</title>
        <authorList>
            <person name="Zhang Y."/>
            <person name="Zhang G.Q."/>
            <person name="Zhang D."/>
            <person name="Liu X.D."/>
            <person name="Xu X.Y."/>
            <person name="Sun W.H."/>
            <person name="Yu X."/>
            <person name="Zhu X."/>
            <person name="Wang Z.W."/>
            <person name="Zhao X."/>
            <person name="Zhong W.Y."/>
            <person name="Chen H."/>
            <person name="Yin W.L."/>
            <person name="Huang T."/>
            <person name="Niu S.C."/>
            <person name="Liu Z.J."/>
        </authorList>
    </citation>
    <scope>NUCLEOTIDE SEQUENCE [LARGE SCALE GENOMIC DNA]</scope>
    <source>
        <strain evidence="6">Lindl</strain>
    </source>
</reference>
<sequence>MKSPSIRTRLDLKKEAMDPFTNVEICAEEKKTRAISLFKNLISRYDLNTFRIVSPTGSLSLTPLDKSLCRPHRLPLPRPLPSPGAWSSPLLPHHICRSKVQSSSRLRLRCRPASDADVSLRRLVRMIGNLRKEIACHVIYNMDALEHLASIDLLELCNEAKVERCRATRDLSSCGRYVQDVLNSCGHASLCAECSKRCDMCPICRTSLPVNGNILRPRLYYECASAGLISKKHADRFQEKDDSKDHFLAIQRLYSLFDVALDNNLVSLICHYITDVCMDENAVSSDPVLSFLLDEVVVKDWCKQRFKGIIHDLQIAYRHDLKGMKSNLCSFQKLASQLNGVSNILDVMVSSFKDNLSAQLNDLHFLLSSTLKTKQHLEIMIWCIQHDFLENVQSCYPDYQSWASHARERKSAAIKQSWPYSSSYLAYYGDRSEPALFIEQALSNLEIEECFGDKHDEIDVFCLQDTNSPVMFSSKINESYRNHASACYPFKQARAAVDVIFLHGASDMVIAKRAIFLYYLFDRHWTLPDAEWRYVVDDFASSFGIGRLQLLESFMFYLLDDHRDQALQEACTLLPEIACPDTHPKVAEVLLERRRPEVALTVLRCTGHDGFSRYDSSEDDGGKIVSLDEAVTVLRVRIECGLLTEAFMYQRMYSHNLKEFISRHGDLLTFNALKPDSWIHHMEILVIEMCLLCIRRNLIDRMIELPWDSTEEKYIHKCLLEQAYQSPPSICGSLLMVFYLQRCRYIEACQVHRELLNLEQNCLENMDGDVACEMKSVSLWRSSLVDKGLDLLPEVQRKQVMTGNATETGPSFSQDDQMDVESASALQLDPANASTPCRKSPSLVLHTDLNNFPSKKASVEAPIKLYGNVSNTHVDISRREPSIQQRHLTSFGSPQNGSQVKSLNELNISPFHVSLFGQSFNGNNGPHSMKSYDSVRRSDNSHVYETRLTSQDYTDLVNVSNDHSSLKDAIHEQPQRRSGKQNHVDGPWSMINSTESTQVWSVEKKDSPNEQLIMKVGSRWRSDESSEDEANQIDKLPGGGLEANELTSDDRSFQDFVPQIGMHLFKKMYRVFEHYMLIMQIKKQIIDHGECSEKVGLAPVEDSITHLRWFGHIKLWHSRKLDVLDLTYVKKGRDRFKKIWLENIRKDFFLIRFK</sequence>